<keyword evidence="2" id="KW-0378">Hydrolase</keyword>
<dbReference type="Proteomes" id="UP000263486">
    <property type="component" value="Unassembled WGS sequence"/>
</dbReference>
<dbReference type="RefSeq" id="WP_114643720.1">
    <property type="nucleotide sequence ID" value="NZ_JAACIO010000048.1"/>
</dbReference>
<dbReference type="GO" id="GO:0016787">
    <property type="term" value="F:hydrolase activity"/>
    <property type="evidence" value="ECO:0007669"/>
    <property type="project" value="UniProtKB-KW"/>
</dbReference>
<dbReference type="PANTHER" id="PTHR31616:SF13">
    <property type="entry name" value="GLUCAN 1,4-ALPHA-GLUCOSIDASE"/>
    <property type="match status" value="1"/>
</dbReference>
<dbReference type="PANTHER" id="PTHR31616">
    <property type="entry name" value="TREHALASE"/>
    <property type="match status" value="1"/>
</dbReference>
<dbReference type="Gene3D" id="1.50.10.10">
    <property type="match status" value="1"/>
</dbReference>
<dbReference type="SUPFAM" id="SSF48208">
    <property type="entry name" value="Six-hairpin glycosidases"/>
    <property type="match status" value="1"/>
</dbReference>
<evidence type="ECO:0000313" key="3">
    <source>
        <dbReference type="Proteomes" id="UP000263486"/>
    </source>
</evidence>
<evidence type="ECO:0000313" key="2">
    <source>
        <dbReference type="EMBL" id="REI39329.1"/>
    </source>
</evidence>
<gene>
    <name evidence="2" type="ORF">DYH56_15250</name>
</gene>
<dbReference type="Pfam" id="PF00723">
    <property type="entry name" value="Glyco_hydro_15"/>
    <property type="match status" value="1"/>
</dbReference>
<accession>A0ABX9KD03</accession>
<dbReference type="EMBL" id="QUAJ01000051">
    <property type="protein sequence ID" value="REI39329.1"/>
    <property type="molecule type" value="Genomic_DNA"/>
</dbReference>
<name>A0ABX9KD03_9FUSO</name>
<keyword evidence="3" id="KW-1185">Reference proteome</keyword>
<dbReference type="InterPro" id="IPR012341">
    <property type="entry name" value="6hp_glycosidase-like_sf"/>
</dbReference>
<dbReference type="InterPro" id="IPR011613">
    <property type="entry name" value="GH15-like"/>
</dbReference>
<dbReference type="InterPro" id="IPR008928">
    <property type="entry name" value="6-hairpin_glycosidase_sf"/>
</dbReference>
<feature type="domain" description="GH15-like" evidence="1">
    <location>
        <begin position="278"/>
        <end position="635"/>
    </location>
</feature>
<protein>
    <submittedName>
        <fullName evidence="2">Glycoside hydrolase family 15 protein</fullName>
    </submittedName>
</protein>
<comment type="caution">
    <text evidence="2">The sequence shown here is derived from an EMBL/GenBank/DDBJ whole genome shotgun (WGS) entry which is preliminary data.</text>
</comment>
<organism evidence="2 3">
    <name type="scientific">Psychrilyobacter piezotolerans</name>
    <dbReference type="NCBI Taxonomy" id="2293438"/>
    <lineage>
        <taxon>Bacteria</taxon>
        <taxon>Fusobacteriati</taxon>
        <taxon>Fusobacteriota</taxon>
        <taxon>Fusobacteriia</taxon>
        <taxon>Fusobacteriales</taxon>
        <taxon>Fusobacteriaceae</taxon>
        <taxon>Psychrilyobacter</taxon>
    </lineage>
</organism>
<reference evidence="2 3" key="1">
    <citation type="submission" date="2018-08" db="EMBL/GenBank/DDBJ databases">
        <title>Draft genome sequence of Psychrilyobacter sp. strain SD5 isolated from Black Sea water.</title>
        <authorList>
            <person name="Yadav S."/>
            <person name="Villanueva L."/>
            <person name="Damste J.S.S."/>
        </authorList>
    </citation>
    <scope>NUCLEOTIDE SEQUENCE [LARGE SCALE GENOMIC DNA]</scope>
    <source>
        <strain evidence="2 3">SD5</strain>
    </source>
</reference>
<evidence type="ECO:0000259" key="1">
    <source>
        <dbReference type="Pfam" id="PF00723"/>
    </source>
</evidence>
<proteinExistence type="predicted"/>
<sequence length="644" mass="74687">MPRNIPIGNGNMLIAFDDNYCMREFFYPYVGEENHTNGNSFMTGIWCDGIFHWIDSSWDIQLNYLDDSLVTDICLKKENFPIELKIHDCVDFHENIYLKKVSVNNTSPKDHDVRIFFTQDFNILGNEIADTALYRPDKEVLVHYKKDRYFLINLFHEGRYGIKEFAIGSKGKNDLQGTYMDALDGVLSCNPIEQGTVDSVTGIKLKVGSGEEISFFYYICAGKDWEEVCKLNSIIVDKNPEELLVRTKNYWDLWVNKEDLPLDLLPEKISWLYKKSLLILRTQIDNRGGILAANDSDGMQYNRDTYSYVWPRDGALVAHALDRASYPVLSSSFYNFCSDVICSEGYLAHKYTPSKNIGSSWHPWITNGMRQLPIQEDETALVVWAIGKHFKKYRDIEFIKPLYKRLIKNSAEFMCRFIDPDTNLPRESYDLWEERLGVHSFTVASVYGGLMEASNFTRLFGEKDLAEKYKNTAETMKAAFIRHMYIESEGYFARMARFKDGELIYLDKTKDSSLYSLFAFGMFSPSDKMIESSIRVIMDRLWINTPIGGIARYEDDPYYRISEDTTGNPWIITTLWMAFYYIEVGNKEKSLELLNWVCERALPSGVLSEQINPHTNEPVSVSPLTWSHATFIETVQRYMEKFIK</sequence>